<dbReference type="InParanoid" id="A0A0C3EQJ3"/>
<proteinExistence type="predicted"/>
<dbReference type="STRING" id="765440.A0A0C3EQJ3"/>
<dbReference type="OrthoDB" id="3262196at2759"/>
<keyword evidence="2" id="KW-1185">Reference proteome</keyword>
<dbReference type="AlphaFoldDB" id="A0A0C3EQJ3"/>
<name>A0A0C3EQJ3_PILCF</name>
<dbReference type="HOGENOM" id="CLU_1744942_0_0_1"/>
<dbReference type="EMBL" id="KN833055">
    <property type="protein sequence ID" value="KIM74850.1"/>
    <property type="molecule type" value="Genomic_DNA"/>
</dbReference>
<protein>
    <submittedName>
        <fullName evidence="1">Uncharacterized protein</fullName>
    </submittedName>
</protein>
<reference evidence="1 2" key="1">
    <citation type="submission" date="2014-04" db="EMBL/GenBank/DDBJ databases">
        <authorList>
            <consortium name="DOE Joint Genome Institute"/>
            <person name="Kuo A."/>
            <person name="Tarkka M."/>
            <person name="Buscot F."/>
            <person name="Kohler A."/>
            <person name="Nagy L.G."/>
            <person name="Floudas D."/>
            <person name="Copeland A."/>
            <person name="Barry K.W."/>
            <person name="Cichocki N."/>
            <person name="Veneault-Fourrey C."/>
            <person name="LaButti K."/>
            <person name="Lindquist E.A."/>
            <person name="Lipzen A."/>
            <person name="Lundell T."/>
            <person name="Morin E."/>
            <person name="Murat C."/>
            <person name="Sun H."/>
            <person name="Tunlid A."/>
            <person name="Henrissat B."/>
            <person name="Grigoriev I.V."/>
            <person name="Hibbett D.S."/>
            <person name="Martin F."/>
            <person name="Nordberg H.P."/>
            <person name="Cantor M.N."/>
            <person name="Hua S.X."/>
        </authorList>
    </citation>
    <scope>NUCLEOTIDE SEQUENCE [LARGE SCALE GENOMIC DNA]</scope>
    <source>
        <strain evidence="1 2">F 1598</strain>
    </source>
</reference>
<feature type="non-terminal residue" evidence="1">
    <location>
        <position position="150"/>
    </location>
</feature>
<reference evidence="2" key="2">
    <citation type="submission" date="2015-01" db="EMBL/GenBank/DDBJ databases">
        <title>Evolutionary Origins and Diversification of the Mycorrhizal Mutualists.</title>
        <authorList>
            <consortium name="DOE Joint Genome Institute"/>
            <consortium name="Mycorrhizal Genomics Consortium"/>
            <person name="Kohler A."/>
            <person name="Kuo A."/>
            <person name="Nagy L.G."/>
            <person name="Floudas D."/>
            <person name="Copeland A."/>
            <person name="Barry K.W."/>
            <person name="Cichocki N."/>
            <person name="Veneault-Fourrey C."/>
            <person name="LaButti K."/>
            <person name="Lindquist E.A."/>
            <person name="Lipzen A."/>
            <person name="Lundell T."/>
            <person name="Morin E."/>
            <person name="Murat C."/>
            <person name="Riley R."/>
            <person name="Ohm R."/>
            <person name="Sun H."/>
            <person name="Tunlid A."/>
            <person name="Henrissat B."/>
            <person name="Grigoriev I.V."/>
            <person name="Hibbett D.S."/>
            <person name="Martin F."/>
        </authorList>
    </citation>
    <scope>NUCLEOTIDE SEQUENCE [LARGE SCALE GENOMIC DNA]</scope>
    <source>
        <strain evidence="2">F 1598</strain>
    </source>
</reference>
<gene>
    <name evidence="1" type="ORF">PILCRDRAFT_28513</name>
</gene>
<accession>A0A0C3EQJ3</accession>
<feature type="non-terminal residue" evidence="1">
    <location>
        <position position="1"/>
    </location>
</feature>
<evidence type="ECO:0000313" key="2">
    <source>
        <dbReference type="Proteomes" id="UP000054166"/>
    </source>
</evidence>
<dbReference type="Proteomes" id="UP000054166">
    <property type="component" value="Unassembled WGS sequence"/>
</dbReference>
<organism evidence="1 2">
    <name type="scientific">Piloderma croceum (strain F 1598)</name>
    <dbReference type="NCBI Taxonomy" id="765440"/>
    <lineage>
        <taxon>Eukaryota</taxon>
        <taxon>Fungi</taxon>
        <taxon>Dikarya</taxon>
        <taxon>Basidiomycota</taxon>
        <taxon>Agaricomycotina</taxon>
        <taxon>Agaricomycetes</taxon>
        <taxon>Agaricomycetidae</taxon>
        <taxon>Atheliales</taxon>
        <taxon>Atheliaceae</taxon>
        <taxon>Piloderma</taxon>
    </lineage>
</organism>
<sequence length="150" mass="16741">PHRRLKAALAVQTGLDLDLLYNQIVSAVPQSDHFKQVLGTIILLRHPIPITSVALLVQLEPADVVESLLGLQSVLMIPGRDDLSVRLFHASLRDFFVNKDRSGALHIDPLSGHIYITTKCLIVMLMGPGDGIFYSQEQQYASQNWLYHCI</sequence>
<evidence type="ECO:0000313" key="1">
    <source>
        <dbReference type="EMBL" id="KIM74850.1"/>
    </source>
</evidence>